<evidence type="ECO:0000313" key="2">
    <source>
        <dbReference type="EMBL" id="KAF7802795.1"/>
    </source>
</evidence>
<dbReference type="AlphaFoldDB" id="A0A834SEH5"/>
<gene>
    <name evidence="2" type="ORF">G2W53_041906</name>
</gene>
<proteinExistence type="predicted"/>
<name>A0A834SEH5_9FABA</name>
<reference evidence="2" key="1">
    <citation type="submission" date="2020-09" db="EMBL/GenBank/DDBJ databases">
        <title>Genome-Enabled Discovery of Anthraquinone Biosynthesis in Senna tora.</title>
        <authorList>
            <person name="Kang S.-H."/>
            <person name="Pandey R.P."/>
            <person name="Lee C.-M."/>
            <person name="Sim J.-S."/>
            <person name="Jeong J.-T."/>
            <person name="Choi B.-S."/>
            <person name="Jung M."/>
            <person name="Ginzburg D."/>
            <person name="Zhao K."/>
            <person name="Won S.Y."/>
            <person name="Oh T.-J."/>
            <person name="Yu Y."/>
            <person name="Kim N.-H."/>
            <person name="Lee O.R."/>
            <person name="Lee T.-H."/>
            <person name="Bashyal P."/>
            <person name="Kim T.-S."/>
            <person name="Lee W.-H."/>
            <person name="Kawkins C."/>
            <person name="Kim C.-K."/>
            <person name="Kim J.S."/>
            <person name="Ahn B.O."/>
            <person name="Rhee S.Y."/>
            <person name="Sohng J.K."/>
        </authorList>
    </citation>
    <scope>NUCLEOTIDE SEQUENCE</scope>
    <source>
        <tissue evidence="2">Leaf</tissue>
    </source>
</reference>
<accession>A0A834SEH5</accession>
<organism evidence="2 3">
    <name type="scientific">Senna tora</name>
    <dbReference type="NCBI Taxonomy" id="362788"/>
    <lineage>
        <taxon>Eukaryota</taxon>
        <taxon>Viridiplantae</taxon>
        <taxon>Streptophyta</taxon>
        <taxon>Embryophyta</taxon>
        <taxon>Tracheophyta</taxon>
        <taxon>Spermatophyta</taxon>
        <taxon>Magnoliopsida</taxon>
        <taxon>eudicotyledons</taxon>
        <taxon>Gunneridae</taxon>
        <taxon>Pentapetalae</taxon>
        <taxon>rosids</taxon>
        <taxon>fabids</taxon>
        <taxon>Fabales</taxon>
        <taxon>Fabaceae</taxon>
        <taxon>Caesalpinioideae</taxon>
        <taxon>Cassia clade</taxon>
        <taxon>Senna</taxon>
    </lineage>
</organism>
<evidence type="ECO:0000256" key="1">
    <source>
        <dbReference type="SAM" id="MobiDB-lite"/>
    </source>
</evidence>
<sequence length="30" mass="3298">MRNASVSYVPGPPGFPVMSERNQRRPAQAP</sequence>
<keyword evidence="3" id="KW-1185">Reference proteome</keyword>
<evidence type="ECO:0000313" key="3">
    <source>
        <dbReference type="Proteomes" id="UP000634136"/>
    </source>
</evidence>
<feature type="region of interest" description="Disordered" evidence="1">
    <location>
        <begin position="1"/>
        <end position="30"/>
    </location>
</feature>
<dbReference type="EMBL" id="JAAIUW010000013">
    <property type="protein sequence ID" value="KAF7802795.1"/>
    <property type="molecule type" value="Genomic_DNA"/>
</dbReference>
<dbReference type="Proteomes" id="UP000634136">
    <property type="component" value="Unassembled WGS sequence"/>
</dbReference>
<protein>
    <submittedName>
        <fullName evidence="2">Uncharacterized protein</fullName>
    </submittedName>
</protein>
<comment type="caution">
    <text evidence="2">The sequence shown here is derived from an EMBL/GenBank/DDBJ whole genome shotgun (WGS) entry which is preliminary data.</text>
</comment>